<evidence type="ECO:0000256" key="2">
    <source>
        <dbReference type="ARBA" id="ARBA00022519"/>
    </source>
</evidence>
<dbReference type="PANTHER" id="PTHR37481:SF1">
    <property type="entry name" value="LIPOPOLYSACCHARIDE EXPORT SYSTEM PROTEIN LPTC"/>
    <property type="match status" value="1"/>
</dbReference>
<dbReference type="EMBL" id="VKAD01000002">
    <property type="protein sequence ID" value="TXR52172.1"/>
    <property type="molecule type" value="Genomic_DNA"/>
</dbReference>
<comment type="caution">
    <text evidence="6">The sequence shown here is derived from an EMBL/GenBank/DDBJ whole genome shotgun (WGS) entry which is preliminary data.</text>
</comment>
<evidence type="ECO:0000313" key="7">
    <source>
        <dbReference type="Proteomes" id="UP000321764"/>
    </source>
</evidence>
<dbReference type="InterPro" id="IPR026265">
    <property type="entry name" value="LptC"/>
</dbReference>
<keyword evidence="1" id="KW-1003">Cell membrane</keyword>
<dbReference type="AlphaFoldDB" id="A0A5C8Z1Y9"/>
<evidence type="ECO:0000256" key="5">
    <source>
        <dbReference type="ARBA" id="ARBA00023136"/>
    </source>
</evidence>
<dbReference type="PANTHER" id="PTHR37481">
    <property type="entry name" value="LIPOPOLYSACCHARIDE EXPORT SYSTEM PROTEIN LPTC"/>
    <property type="match status" value="1"/>
</dbReference>
<evidence type="ECO:0000256" key="4">
    <source>
        <dbReference type="ARBA" id="ARBA00022989"/>
    </source>
</evidence>
<sequence length="189" mass="21270">MPRLQRHHLLLATAIVVGAGFAWLAGKDKESTTDTAFELPEQTPNIYMTDMKLTRYNSAGEALVYIESTDVAIYQELGETLLNQPDITILNNDRNDWKITANRAVLYDNDDVEFFIDVTMVEQTERLATSIVSDYVKATQSGQWVETDLPVEIRQGNSRSNAIGMTADLSDANPIINLIDEVTFYYEPN</sequence>
<protein>
    <submittedName>
        <fullName evidence="6">LPS export ABC transporter periplasmic protein LptC</fullName>
    </submittedName>
</protein>
<keyword evidence="2" id="KW-0997">Cell inner membrane</keyword>
<dbReference type="GO" id="GO:0017089">
    <property type="term" value="F:glycolipid transfer activity"/>
    <property type="evidence" value="ECO:0007669"/>
    <property type="project" value="TreeGrafter"/>
</dbReference>
<dbReference type="GO" id="GO:0030288">
    <property type="term" value="C:outer membrane-bounded periplasmic space"/>
    <property type="evidence" value="ECO:0007669"/>
    <property type="project" value="TreeGrafter"/>
</dbReference>
<dbReference type="OrthoDB" id="6197113at2"/>
<name>A0A5C8Z1Y9_9GAMM</name>
<evidence type="ECO:0000256" key="3">
    <source>
        <dbReference type="ARBA" id="ARBA00022692"/>
    </source>
</evidence>
<keyword evidence="5" id="KW-0472">Membrane</keyword>
<evidence type="ECO:0000256" key="1">
    <source>
        <dbReference type="ARBA" id="ARBA00022475"/>
    </source>
</evidence>
<dbReference type="GO" id="GO:0005886">
    <property type="term" value="C:plasma membrane"/>
    <property type="evidence" value="ECO:0007669"/>
    <property type="project" value="InterPro"/>
</dbReference>
<keyword evidence="4" id="KW-1133">Transmembrane helix</keyword>
<reference evidence="6 7" key="1">
    <citation type="submission" date="2019-07" db="EMBL/GenBank/DDBJ databases">
        <title>Reinekea sp. strain SSH23 genome sequencing and assembly.</title>
        <authorList>
            <person name="Kim I."/>
        </authorList>
    </citation>
    <scope>NUCLEOTIDE SEQUENCE [LARGE SCALE GENOMIC DNA]</scope>
    <source>
        <strain evidence="6 7">SSH23</strain>
    </source>
</reference>
<dbReference type="InterPro" id="IPR052363">
    <property type="entry name" value="LPS_export_LptC"/>
</dbReference>
<evidence type="ECO:0000313" key="6">
    <source>
        <dbReference type="EMBL" id="TXR52172.1"/>
    </source>
</evidence>
<dbReference type="RefSeq" id="WP_147714768.1">
    <property type="nucleotide sequence ID" value="NZ_VKAD01000002.1"/>
</dbReference>
<dbReference type="NCBIfam" id="TIGR04409">
    <property type="entry name" value="LptC_YrbK"/>
    <property type="match status" value="1"/>
</dbReference>
<keyword evidence="7" id="KW-1185">Reference proteome</keyword>
<dbReference type="Gene3D" id="2.60.450.10">
    <property type="entry name" value="Lipopolysaccharide (LPS) transport protein A like domain"/>
    <property type="match status" value="1"/>
</dbReference>
<accession>A0A5C8Z1Y9</accession>
<organism evidence="6 7">
    <name type="scientific">Reinekea thalattae</name>
    <dbReference type="NCBI Taxonomy" id="2593301"/>
    <lineage>
        <taxon>Bacteria</taxon>
        <taxon>Pseudomonadati</taxon>
        <taxon>Pseudomonadota</taxon>
        <taxon>Gammaproteobacteria</taxon>
        <taxon>Oceanospirillales</taxon>
        <taxon>Saccharospirillaceae</taxon>
        <taxon>Reinekea</taxon>
    </lineage>
</organism>
<dbReference type="Proteomes" id="UP000321764">
    <property type="component" value="Unassembled WGS sequence"/>
</dbReference>
<dbReference type="GO" id="GO:0015221">
    <property type="term" value="F:lipopolysaccharide transmembrane transporter activity"/>
    <property type="evidence" value="ECO:0007669"/>
    <property type="project" value="InterPro"/>
</dbReference>
<proteinExistence type="predicted"/>
<dbReference type="InterPro" id="IPR010664">
    <property type="entry name" value="LipoPS_assembly_LptC-rel"/>
</dbReference>
<dbReference type="Pfam" id="PF06835">
    <property type="entry name" value="LptC"/>
    <property type="match status" value="1"/>
</dbReference>
<gene>
    <name evidence="6" type="primary">lptC</name>
    <name evidence="6" type="ORF">FME95_12235</name>
</gene>
<keyword evidence="3" id="KW-0812">Transmembrane</keyword>